<reference evidence="1" key="1">
    <citation type="submission" date="2020-11" db="EMBL/GenBank/DDBJ databases">
        <authorList>
            <consortium name="DOE Joint Genome Institute"/>
            <person name="Ahrendt S."/>
            <person name="Riley R."/>
            <person name="Andreopoulos W."/>
            <person name="Labutti K."/>
            <person name="Pangilinan J."/>
            <person name="Ruiz-Duenas F.J."/>
            <person name="Barrasa J.M."/>
            <person name="Sanchez-Garcia M."/>
            <person name="Camarero S."/>
            <person name="Miyauchi S."/>
            <person name="Serrano A."/>
            <person name="Linde D."/>
            <person name="Babiker R."/>
            <person name="Drula E."/>
            <person name="Ayuso-Fernandez I."/>
            <person name="Pacheco R."/>
            <person name="Padilla G."/>
            <person name="Ferreira P."/>
            <person name="Barriuso J."/>
            <person name="Kellner H."/>
            <person name="Castanera R."/>
            <person name="Alfaro M."/>
            <person name="Ramirez L."/>
            <person name="Pisabarro A.G."/>
            <person name="Kuo A."/>
            <person name="Tritt A."/>
            <person name="Lipzen A."/>
            <person name="He G."/>
            <person name="Yan M."/>
            <person name="Ng V."/>
            <person name="Cullen D."/>
            <person name="Martin F."/>
            <person name="Rosso M.-N."/>
            <person name="Henrissat B."/>
            <person name="Hibbett D."/>
            <person name="Martinez A.T."/>
            <person name="Grigoriev I.V."/>
        </authorList>
    </citation>
    <scope>NUCLEOTIDE SEQUENCE</scope>
    <source>
        <strain evidence="1">AH 40177</strain>
    </source>
</reference>
<dbReference type="AlphaFoldDB" id="A0A9P5PLW3"/>
<dbReference type="EMBL" id="JADNRY010000124">
    <property type="protein sequence ID" value="KAF9064405.1"/>
    <property type="molecule type" value="Genomic_DNA"/>
</dbReference>
<evidence type="ECO:0000313" key="2">
    <source>
        <dbReference type="Proteomes" id="UP000772434"/>
    </source>
</evidence>
<evidence type="ECO:0000313" key="1">
    <source>
        <dbReference type="EMBL" id="KAF9064405.1"/>
    </source>
</evidence>
<name>A0A9P5PLW3_9AGAR</name>
<sequence>MAKLVRFWWCACINFKHFKTYTHGTLLPLDDTTRTQHDKRGFAEKHNDIIIMLCSRLAFVEDDKSQPFPNDSGGIQLLNLRIVGNLASKSLNAVGQGSAQLSHLRLKLRKKYAQKDKEWKTEHSQLPNSGIAKLARVGVGDPYGIVAELARVGDFVPSTLSSVEIFNRTKDASQSGRNITFSTSDIREYPSYLQKLQTFWDDDLPTWDPRNICPTIGGERLAAKDWKMVFSKVGHWRALMSGLESHGYSVERFLQAHWDMDREQGLGIKVITKYLREQKQKKKD</sequence>
<keyword evidence="2" id="KW-1185">Reference proteome</keyword>
<dbReference type="Proteomes" id="UP000772434">
    <property type="component" value="Unassembled WGS sequence"/>
</dbReference>
<dbReference type="OrthoDB" id="2896950at2759"/>
<accession>A0A9P5PLW3</accession>
<protein>
    <submittedName>
        <fullName evidence="1">Uncharacterized protein</fullName>
    </submittedName>
</protein>
<gene>
    <name evidence="1" type="ORF">BDP27DRAFT_1367230</name>
</gene>
<comment type="caution">
    <text evidence="1">The sequence shown here is derived from an EMBL/GenBank/DDBJ whole genome shotgun (WGS) entry which is preliminary data.</text>
</comment>
<proteinExistence type="predicted"/>
<organism evidence="1 2">
    <name type="scientific">Rhodocollybia butyracea</name>
    <dbReference type="NCBI Taxonomy" id="206335"/>
    <lineage>
        <taxon>Eukaryota</taxon>
        <taxon>Fungi</taxon>
        <taxon>Dikarya</taxon>
        <taxon>Basidiomycota</taxon>
        <taxon>Agaricomycotina</taxon>
        <taxon>Agaricomycetes</taxon>
        <taxon>Agaricomycetidae</taxon>
        <taxon>Agaricales</taxon>
        <taxon>Marasmiineae</taxon>
        <taxon>Omphalotaceae</taxon>
        <taxon>Rhodocollybia</taxon>
    </lineage>
</organism>